<dbReference type="KEGG" id="ege:EM595_0225"/>
<proteinExistence type="predicted"/>
<accession>A0A0U5KXA0</accession>
<evidence type="ECO:0000313" key="1">
    <source>
        <dbReference type="EMBL" id="CUU22462.1"/>
    </source>
</evidence>
<keyword evidence="2" id="KW-1185">Reference proteome</keyword>
<name>A0A0U5KXA0_9GAMM</name>
<dbReference type="AlphaFoldDB" id="A0A0U5KXA0"/>
<dbReference type="PATRIC" id="fig|1619313.3.peg.232"/>
<protein>
    <submittedName>
        <fullName evidence="1">Uncharacterized protein</fullName>
    </submittedName>
</protein>
<gene>
    <name evidence="1" type="ORF">EM595_0225</name>
</gene>
<evidence type="ECO:0000313" key="2">
    <source>
        <dbReference type="Proteomes" id="UP000059419"/>
    </source>
</evidence>
<sequence length="50" mass="5594">MSARPQTGIQAGFFAGPAVMVTLTNTNQMLTKILLSLHFLRWPILYPAYL</sequence>
<reference evidence="2" key="1">
    <citation type="submission" date="2015-11" db="EMBL/GenBank/DDBJ databases">
        <authorList>
            <person name="Blom J."/>
        </authorList>
    </citation>
    <scope>NUCLEOTIDE SEQUENCE [LARGE SCALE GENOMIC DNA]</scope>
</reference>
<organism evidence="1 2">
    <name type="scientific">Duffyella gerundensis</name>
    <dbReference type="NCBI Taxonomy" id="1619313"/>
    <lineage>
        <taxon>Bacteria</taxon>
        <taxon>Pseudomonadati</taxon>
        <taxon>Pseudomonadota</taxon>
        <taxon>Gammaproteobacteria</taxon>
        <taxon>Enterobacterales</taxon>
        <taxon>Erwiniaceae</taxon>
        <taxon>Duffyella</taxon>
    </lineage>
</organism>
<dbReference type="STRING" id="1619313.EM595_0225"/>
<dbReference type="Proteomes" id="UP000059419">
    <property type="component" value="Chromosome 1"/>
</dbReference>
<dbReference type="EMBL" id="LN907827">
    <property type="protein sequence ID" value="CUU22462.1"/>
    <property type="molecule type" value="Genomic_DNA"/>
</dbReference>